<reference evidence="1 2" key="1">
    <citation type="submission" date="2024-09" db="EMBL/GenBank/DDBJ databases">
        <authorList>
            <person name="Sun Q."/>
            <person name="Mori K."/>
        </authorList>
    </citation>
    <scope>NUCLEOTIDE SEQUENCE [LARGE SCALE GENOMIC DNA]</scope>
    <source>
        <strain evidence="1 2">TISTR 2452</strain>
    </source>
</reference>
<evidence type="ECO:0000313" key="2">
    <source>
        <dbReference type="Proteomes" id="UP001589747"/>
    </source>
</evidence>
<dbReference type="RefSeq" id="WP_377493928.1">
    <property type="nucleotide sequence ID" value="NZ_JBHMDO010000021.1"/>
</dbReference>
<protein>
    <submittedName>
        <fullName evidence="1">Glycoside hydrolase family 99-like domain-containing protein</fullName>
    </submittedName>
</protein>
<organism evidence="1 2">
    <name type="scientific">Paenibacillus aurantiacus</name>
    <dbReference type="NCBI Taxonomy" id="1936118"/>
    <lineage>
        <taxon>Bacteria</taxon>
        <taxon>Bacillati</taxon>
        <taxon>Bacillota</taxon>
        <taxon>Bacilli</taxon>
        <taxon>Bacillales</taxon>
        <taxon>Paenibacillaceae</taxon>
        <taxon>Paenibacillus</taxon>
    </lineage>
</organism>
<gene>
    <name evidence="1" type="ORF">ACFFSY_11460</name>
</gene>
<dbReference type="CDD" id="cd11579">
    <property type="entry name" value="Glyco_tran_WbsX"/>
    <property type="match status" value="1"/>
</dbReference>
<dbReference type="Pfam" id="PF14307">
    <property type="entry name" value="Glyco_tran_WbsX"/>
    <property type="match status" value="1"/>
</dbReference>
<dbReference type="PANTHER" id="PTHR41244:SF1">
    <property type="entry name" value="GLYCOSYLTRANSFERASE"/>
    <property type="match status" value="1"/>
</dbReference>
<dbReference type="PANTHER" id="PTHR41244">
    <property type="entry name" value="RHAMNAN SYNTHESIS F"/>
    <property type="match status" value="1"/>
</dbReference>
<name>A0ABV5KPL4_9BACL</name>
<dbReference type="EMBL" id="JBHMDO010000021">
    <property type="protein sequence ID" value="MFB9326531.1"/>
    <property type="molecule type" value="Genomic_DNA"/>
</dbReference>
<dbReference type="Proteomes" id="UP001589747">
    <property type="component" value="Unassembled WGS sequence"/>
</dbReference>
<accession>A0ABV5KPL4</accession>
<dbReference type="InterPro" id="IPR032719">
    <property type="entry name" value="WbsX"/>
</dbReference>
<proteinExistence type="predicted"/>
<comment type="caution">
    <text evidence="1">The sequence shown here is derived from an EMBL/GenBank/DDBJ whole genome shotgun (WGS) entry which is preliminary data.</text>
</comment>
<sequence length="354" mass="41305">MKIIAFLLPQFHRIPENDRWWGEGFTEWTNTRKATALYPGHMQPKEPLDEYYYDLTDPTTRSWQAELAQAYGIYGFCYYHYWFGGKRLLEKPFEEVLRLGEPGIPFCLSWANEPWTRKWDGGEQHVLMPQWYGGEPEWKAHFRELLPAFRDERYIRIEGKPVFVLYRPGSIPHCEEMIACWNELARGSGLPGVYFIRTLGGFPVPRQSGFDASLEFEPHYTFANNTAPRLWSELKLPKGEHLVLDYDQIWEAILSRSPRRMGGQVFPGAFVNWDNTPRLGLRGQSCIGAAPDKFSWYLAKQIERAAGLYGSEYLFLNAWNEWAEGAYLEPDRRDGYAYLKAVKRALIRTGYWKG</sequence>
<dbReference type="Gene3D" id="3.20.20.80">
    <property type="entry name" value="Glycosidases"/>
    <property type="match status" value="1"/>
</dbReference>
<evidence type="ECO:0000313" key="1">
    <source>
        <dbReference type="EMBL" id="MFB9326531.1"/>
    </source>
</evidence>
<keyword evidence="2" id="KW-1185">Reference proteome</keyword>